<dbReference type="SUPFAM" id="SSF48445">
    <property type="entry name" value="14-3-3 protein"/>
    <property type="match status" value="1"/>
</dbReference>
<keyword evidence="4" id="KW-1185">Reference proteome</keyword>
<dbReference type="EMBL" id="JACMSC010000015">
    <property type="protein sequence ID" value="KAG6487813.1"/>
    <property type="molecule type" value="Genomic_DNA"/>
</dbReference>
<evidence type="ECO:0000313" key="3">
    <source>
        <dbReference type="EMBL" id="KAG6487813.1"/>
    </source>
</evidence>
<dbReference type="AlphaFoldDB" id="A0A8J5FNQ7"/>
<gene>
    <name evidence="3" type="ORF">ZIOFF_056420</name>
</gene>
<dbReference type="InterPro" id="IPR036815">
    <property type="entry name" value="14-3-3_dom_sf"/>
</dbReference>
<proteinExistence type="inferred from homology"/>
<dbReference type="Proteomes" id="UP000734854">
    <property type="component" value="Unassembled WGS sequence"/>
</dbReference>
<comment type="caution">
    <text evidence="3">The sequence shown here is derived from an EMBL/GenBank/DDBJ whole genome shotgun (WGS) entry which is preliminary data.</text>
</comment>
<organism evidence="3 4">
    <name type="scientific">Zingiber officinale</name>
    <name type="common">Ginger</name>
    <name type="synonym">Amomum zingiber</name>
    <dbReference type="NCBI Taxonomy" id="94328"/>
    <lineage>
        <taxon>Eukaryota</taxon>
        <taxon>Viridiplantae</taxon>
        <taxon>Streptophyta</taxon>
        <taxon>Embryophyta</taxon>
        <taxon>Tracheophyta</taxon>
        <taxon>Spermatophyta</taxon>
        <taxon>Magnoliopsida</taxon>
        <taxon>Liliopsida</taxon>
        <taxon>Zingiberales</taxon>
        <taxon>Zingiberaceae</taxon>
        <taxon>Zingiber</taxon>
    </lineage>
</organism>
<feature type="domain" description="14-3-3" evidence="2">
    <location>
        <begin position="3"/>
        <end position="134"/>
    </location>
</feature>
<name>A0A8J5FNQ7_ZINOF</name>
<dbReference type="InterPro" id="IPR023410">
    <property type="entry name" value="14-3-3_domain"/>
</dbReference>
<dbReference type="SMART" id="SM00101">
    <property type="entry name" value="14_3_3"/>
    <property type="match status" value="1"/>
</dbReference>
<reference evidence="3 4" key="1">
    <citation type="submission" date="2020-08" db="EMBL/GenBank/DDBJ databases">
        <title>Plant Genome Project.</title>
        <authorList>
            <person name="Zhang R.-G."/>
        </authorList>
    </citation>
    <scope>NUCLEOTIDE SEQUENCE [LARGE SCALE GENOMIC DNA]</scope>
    <source>
        <tissue evidence="3">Rhizome</tissue>
    </source>
</reference>
<evidence type="ECO:0000259" key="2">
    <source>
        <dbReference type="SMART" id="SM00101"/>
    </source>
</evidence>
<dbReference type="Pfam" id="PF00244">
    <property type="entry name" value="14-3-3"/>
    <property type="match status" value="1"/>
</dbReference>
<sequence length="150" mass="17356">MVRSSNSSFFFHAVDFDVVNEKVSYFSFYLPLLRRISFDLNLIAYEKAKINLLPTHPIRLGLALNFSVLYYEILNSPDRACYLAKQAFDLAVAEQDNSSEEPHEDSALIIQLLRDNLRLWTSKLPPEDQETKLYCNCSGYYNTTNEIQES</sequence>
<dbReference type="InterPro" id="IPR000308">
    <property type="entry name" value="14-3-3"/>
</dbReference>
<dbReference type="PRINTS" id="PR00305">
    <property type="entry name" value="1433ZETA"/>
</dbReference>
<dbReference type="Gene3D" id="1.20.190.20">
    <property type="entry name" value="14-3-3 domain"/>
    <property type="match status" value="1"/>
</dbReference>
<comment type="similarity">
    <text evidence="1">Belongs to the 14-3-3 family.</text>
</comment>
<accession>A0A8J5FNQ7</accession>
<evidence type="ECO:0000256" key="1">
    <source>
        <dbReference type="ARBA" id="ARBA00006141"/>
    </source>
</evidence>
<evidence type="ECO:0000313" key="4">
    <source>
        <dbReference type="Proteomes" id="UP000734854"/>
    </source>
</evidence>
<dbReference type="PANTHER" id="PTHR18860">
    <property type="entry name" value="14-3-3 PROTEIN"/>
    <property type="match status" value="1"/>
</dbReference>
<protein>
    <recommendedName>
        <fullName evidence="2">14-3-3 domain-containing protein</fullName>
    </recommendedName>
</protein>